<sequence length="66" mass="7706">MSPIQMHNSNAMRLYLADQINICGKTLQACKNYPFLTCYRYIQEVMSCRFYEHLQHSLSDSGQTVL</sequence>
<dbReference type="Proteomes" id="UP000228934">
    <property type="component" value="Unassembled WGS sequence"/>
</dbReference>
<organism evidence="1 2">
    <name type="scientific">Aquarana catesbeiana</name>
    <name type="common">American bullfrog</name>
    <name type="synonym">Rana catesbeiana</name>
    <dbReference type="NCBI Taxonomy" id="8400"/>
    <lineage>
        <taxon>Eukaryota</taxon>
        <taxon>Metazoa</taxon>
        <taxon>Chordata</taxon>
        <taxon>Craniata</taxon>
        <taxon>Vertebrata</taxon>
        <taxon>Euteleostomi</taxon>
        <taxon>Amphibia</taxon>
        <taxon>Batrachia</taxon>
        <taxon>Anura</taxon>
        <taxon>Neobatrachia</taxon>
        <taxon>Ranoidea</taxon>
        <taxon>Ranidae</taxon>
        <taxon>Aquarana</taxon>
    </lineage>
</organism>
<dbReference type="AlphaFoldDB" id="A0A2G9SGM1"/>
<dbReference type="EMBL" id="KV924027">
    <property type="protein sequence ID" value="PIO39286.1"/>
    <property type="molecule type" value="Genomic_DNA"/>
</dbReference>
<gene>
    <name evidence="1" type="ORF">AB205_0112950</name>
</gene>
<accession>A0A2G9SGM1</accession>
<evidence type="ECO:0000313" key="2">
    <source>
        <dbReference type="Proteomes" id="UP000228934"/>
    </source>
</evidence>
<reference evidence="2" key="1">
    <citation type="journal article" date="2017" name="Nat. Commun.">
        <title>The North American bullfrog draft genome provides insight into hormonal regulation of long noncoding RNA.</title>
        <authorList>
            <person name="Hammond S.A."/>
            <person name="Warren R.L."/>
            <person name="Vandervalk B.P."/>
            <person name="Kucuk E."/>
            <person name="Khan H."/>
            <person name="Gibb E.A."/>
            <person name="Pandoh P."/>
            <person name="Kirk H."/>
            <person name="Zhao Y."/>
            <person name="Jones M."/>
            <person name="Mungall A.J."/>
            <person name="Coope R."/>
            <person name="Pleasance S."/>
            <person name="Moore R.A."/>
            <person name="Holt R.A."/>
            <person name="Round J.M."/>
            <person name="Ohora S."/>
            <person name="Walle B.V."/>
            <person name="Veldhoen N."/>
            <person name="Helbing C.C."/>
            <person name="Birol I."/>
        </authorList>
    </citation>
    <scope>NUCLEOTIDE SEQUENCE [LARGE SCALE GENOMIC DNA]</scope>
</reference>
<name>A0A2G9SGM1_AQUCT</name>
<proteinExistence type="predicted"/>
<protein>
    <submittedName>
        <fullName evidence="1">Uncharacterized protein</fullName>
    </submittedName>
</protein>
<keyword evidence="2" id="KW-1185">Reference proteome</keyword>
<evidence type="ECO:0000313" key="1">
    <source>
        <dbReference type="EMBL" id="PIO39286.1"/>
    </source>
</evidence>